<name>A0A9X7JNX5_9ACTN</name>
<sequence length="92" mass="10165">MGGVSNDAKIEPDDSDFQDAAERITDEALDKIDIGKYTPRIPALMTEADTACGNIVKQKAFQKHEKDAHSNKKRLSASDAFRLVEGWMKKVG</sequence>
<evidence type="ECO:0000313" key="2">
    <source>
        <dbReference type="Proteomes" id="UP000242427"/>
    </source>
</evidence>
<organism evidence="1 2">
    <name type="scientific">Streptosporangium nondiastaticum</name>
    <dbReference type="NCBI Taxonomy" id="35764"/>
    <lineage>
        <taxon>Bacteria</taxon>
        <taxon>Bacillati</taxon>
        <taxon>Actinomycetota</taxon>
        <taxon>Actinomycetes</taxon>
        <taxon>Streptosporangiales</taxon>
        <taxon>Streptosporangiaceae</taxon>
        <taxon>Streptosporangium</taxon>
    </lineage>
</organism>
<keyword evidence="2" id="KW-1185">Reference proteome</keyword>
<reference evidence="1 2" key="1">
    <citation type="submission" date="2018-03" db="EMBL/GenBank/DDBJ databases">
        <title>Chitinolytic properties of Streptosporangium nondiastaticum TBG75A20.</title>
        <authorList>
            <person name="Gayathri V."/>
            <person name="Shiburaj S."/>
        </authorList>
    </citation>
    <scope>NUCLEOTIDE SEQUENCE [LARGE SCALE GENOMIC DNA]</scope>
    <source>
        <strain evidence="1 2">TBG75A20</strain>
    </source>
</reference>
<accession>A0A9X7JNX5</accession>
<comment type="caution">
    <text evidence="1">The sequence shown here is derived from an EMBL/GenBank/DDBJ whole genome shotgun (WGS) entry which is preliminary data.</text>
</comment>
<dbReference type="EMBL" id="PXWG01000051">
    <property type="protein sequence ID" value="PSJ27111.1"/>
    <property type="molecule type" value="Genomic_DNA"/>
</dbReference>
<dbReference type="AlphaFoldDB" id="A0A9X7JNX5"/>
<evidence type="ECO:0000313" key="1">
    <source>
        <dbReference type="EMBL" id="PSJ27111.1"/>
    </source>
</evidence>
<gene>
    <name evidence="1" type="ORF">B7P34_19455</name>
</gene>
<proteinExistence type="predicted"/>
<protein>
    <submittedName>
        <fullName evidence="1">Uncharacterized protein</fullName>
    </submittedName>
</protein>
<dbReference type="Proteomes" id="UP000242427">
    <property type="component" value="Unassembled WGS sequence"/>
</dbReference>